<dbReference type="AlphaFoldDB" id="A0A100Y984"/>
<evidence type="ECO:0000256" key="2">
    <source>
        <dbReference type="ARBA" id="ARBA00023315"/>
    </source>
</evidence>
<keyword evidence="1 4" id="KW-0808">Transferase</keyword>
<evidence type="ECO:0000259" key="3">
    <source>
        <dbReference type="PROSITE" id="PS51186"/>
    </source>
</evidence>
<reference evidence="4 5" key="1">
    <citation type="submission" date="2015-11" db="EMBL/GenBank/DDBJ databases">
        <title>Genome-wide analysis reveals the secondary metabolome in Streptomyces kanasensis ZX01.</title>
        <authorList>
            <person name="Zhang G."/>
            <person name="Han L."/>
            <person name="Feng J."/>
            <person name="Zhang X."/>
        </authorList>
    </citation>
    <scope>NUCLEOTIDE SEQUENCE [LARGE SCALE GENOMIC DNA]</scope>
    <source>
        <strain evidence="4 5">ZX01</strain>
    </source>
</reference>
<sequence length="318" mass="35139">MHSEAPYAVRPATTGDASLICALLNEIDTIETGRPDTDLHSVEADLAHPEVDLARDSWLAFDGDRLVAYALVWDESQGERIDADHYVLPGHEAAGERLLAFAEDRAADRARANGASRAVLHLHLNAEPTTDLDMIARRGWRRVRRYHVMTRPLSAADQAAPEPPAGVVLRDCRDDVDRQRAHALLQETFSEHFDHQPRTYAQWLDDIGGGDRIDWSLVWIASVGAEDAAVLFSRDDRKNMAWIGNIGVRRSFRGRGVAGHLLRHAFAVYAARGRDTIGLGVDTQNETGALRVYEAHGMRTLHAVDTWEVVLPAGVAVA</sequence>
<evidence type="ECO:0000313" key="4">
    <source>
        <dbReference type="EMBL" id="KUH40020.1"/>
    </source>
</evidence>
<keyword evidence="2" id="KW-0012">Acyltransferase</keyword>
<feature type="domain" description="N-acetyltransferase" evidence="3">
    <location>
        <begin position="7"/>
        <end position="154"/>
    </location>
</feature>
<dbReference type="PANTHER" id="PTHR43877:SF2">
    <property type="entry name" value="AMINOALKYLPHOSPHONATE N-ACETYLTRANSFERASE-RELATED"/>
    <property type="match status" value="1"/>
</dbReference>
<dbReference type="EMBL" id="LNSV01000006">
    <property type="protein sequence ID" value="KUH40020.1"/>
    <property type="molecule type" value="Genomic_DNA"/>
</dbReference>
<dbReference type="PROSITE" id="PS51186">
    <property type="entry name" value="GNAT"/>
    <property type="match status" value="2"/>
</dbReference>
<comment type="caution">
    <text evidence="4">The sequence shown here is derived from an EMBL/GenBank/DDBJ whole genome shotgun (WGS) entry which is preliminary data.</text>
</comment>
<dbReference type="PANTHER" id="PTHR43877">
    <property type="entry name" value="AMINOALKYLPHOSPHONATE N-ACETYLTRANSFERASE-RELATED-RELATED"/>
    <property type="match status" value="1"/>
</dbReference>
<accession>A0A100Y984</accession>
<dbReference type="GO" id="GO:0016747">
    <property type="term" value="F:acyltransferase activity, transferring groups other than amino-acyl groups"/>
    <property type="evidence" value="ECO:0007669"/>
    <property type="project" value="InterPro"/>
</dbReference>
<evidence type="ECO:0000256" key="1">
    <source>
        <dbReference type="ARBA" id="ARBA00022679"/>
    </source>
</evidence>
<evidence type="ECO:0000313" key="5">
    <source>
        <dbReference type="Proteomes" id="UP000054011"/>
    </source>
</evidence>
<dbReference type="Proteomes" id="UP000054011">
    <property type="component" value="Unassembled WGS sequence"/>
</dbReference>
<dbReference type="InterPro" id="IPR016181">
    <property type="entry name" value="Acyl_CoA_acyltransferase"/>
</dbReference>
<dbReference type="InterPro" id="IPR000182">
    <property type="entry name" value="GNAT_dom"/>
</dbReference>
<feature type="domain" description="N-acetyltransferase" evidence="3">
    <location>
        <begin position="167"/>
        <end position="318"/>
    </location>
</feature>
<dbReference type="InterPro" id="IPR050832">
    <property type="entry name" value="Bact_Acetyltransf"/>
</dbReference>
<gene>
    <name evidence="4" type="ORF">ATE80_04350</name>
</gene>
<dbReference type="RefSeq" id="WP_058940765.1">
    <property type="nucleotide sequence ID" value="NZ_LNSV01000006.1"/>
</dbReference>
<dbReference type="Gene3D" id="3.40.630.30">
    <property type="match status" value="1"/>
</dbReference>
<organism evidence="4 5">
    <name type="scientific">Streptomyces kanasensis</name>
    <dbReference type="NCBI Taxonomy" id="936756"/>
    <lineage>
        <taxon>Bacteria</taxon>
        <taxon>Bacillati</taxon>
        <taxon>Actinomycetota</taxon>
        <taxon>Actinomycetes</taxon>
        <taxon>Kitasatosporales</taxon>
        <taxon>Streptomycetaceae</taxon>
        <taxon>Streptomyces</taxon>
    </lineage>
</organism>
<proteinExistence type="predicted"/>
<dbReference type="Pfam" id="PF00583">
    <property type="entry name" value="Acetyltransf_1"/>
    <property type="match status" value="1"/>
</dbReference>
<keyword evidence="5" id="KW-1185">Reference proteome</keyword>
<dbReference type="CDD" id="cd04301">
    <property type="entry name" value="NAT_SF"/>
    <property type="match status" value="1"/>
</dbReference>
<protein>
    <submittedName>
        <fullName evidence="4">Acetyltransferase</fullName>
    </submittedName>
</protein>
<dbReference type="STRING" id="936756.ATE80_04350"/>
<dbReference type="SUPFAM" id="SSF55729">
    <property type="entry name" value="Acyl-CoA N-acyltransferases (Nat)"/>
    <property type="match status" value="2"/>
</dbReference>
<name>A0A100Y984_9ACTN</name>
<dbReference type="OrthoDB" id="9799092at2"/>